<feature type="domain" description="PPM-type phosphatase" evidence="11">
    <location>
        <begin position="1"/>
        <end position="252"/>
    </location>
</feature>
<evidence type="ECO:0000259" key="11">
    <source>
        <dbReference type="PROSITE" id="PS51746"/>
    </source>
</evidence>
<dbReference type="EC" id="3.1.3.16" evidence="4"/>
<dbReference type="InterPro" id="IPR001932">
    <property type="entry name" value="PPM-type_phosphatase-like_dom"/>
</dbReference>
<dbReference type="Pfam" id="PF00481">
    <property type="entry name" value="PP2C"/>
    <property type="match status" value="1"/>
</dbReference>
<evidence type="ECO:0000256" key="6">
    <source>
        <dbReference type="ARBA" id="ARBA00022801"/>
    </source>
</evidence>
<dbReference type="Proteomes" id="UP000749646">
    <property type="component" value="Unassembled WGS sequence"/>
</dbReference>
<dbReference type="Gene3D" id="3.60.40.10">
    <property type="entry name" value="PPM-type phosphatase domain"/>
    <property type="match status" value="1"/>
</dbReference>
<dbReference type="InterPro" id="IPR036457">
    <property type="entry name" value="PPM-type-like_dom_sf"/>
</dbReference>
<evidence type="ECO:0000256" key="2">
    <source>
        <dbReference type="ARBA" id="ARBA00001946"/>
    </source>
</evidence>
<comment type="similarity">
    <text evidence="3 10">Belongs to the PP2C family.</text>
</comment>
<sequence>MEDAHTTLLDVEDANGTAFFAVYDGHGGSNIARYCGEHLHTKIVVDPAFANGDYTTAIKNGFLETDEALLHDPKCGGNTSGCTAITATIPDKNILYVGNAGDSRAVLSSHGMAIALSIDHKPANLEESTRIISAGASVESGRINCGLSVSRAFGDFNLKQNPMLDPEEQIVVVNPDVVEHRLTDADEFLVLACDGIWDCMSSQRVVSFVRQGIADGTSLDTICEKAMDHCQASDNKTTFIGCDNMTMIIVAFLDGRTVEEWYEHVGNRVNTYVQSADLPNSTSRTSNRDMNRETAVKLNTATTSNQMLREQVPKPGLSTLLRDLLSPCCSFGRKAE</sequence>
<evidence type="ECO:0000256" key="5">
    <source>
        <dbReference type="ARBA" id="ARBA00022723"/>
    </source>
</evidence>
<gene>
    <name evidence="12" type="primary">PTC2_1</name>
    <name evidence="12" type="ORF">BGZ65_004798</name>
</gene>
<evidence type="ECO:0000313" key="13">
    <source>
        <dbReference type="Proteomes" id="UP000749646"/>
    </source>
</evidence>
<evidence type="ECO:0000256" key="10">
    <source>
        <dbReference type="RuleBase" id="RU003465"/>
    </source>
</evidence>
<dbReference type="EMBL" id="JAAAHW010006924">
    <property type="protein sequence ID" value="KAF9953233.1"/>
    <property type="molecule type" value="Genomic_DNA"/>
</dbReference>
<dbReference type="CDD" id="cd00143">
    <property type="entry name" value="PP2Cc"/>
    <property type="match status" value="1"/>
</dbReference>
<evidence type="ECO:0000313" key="12">
    <source>
        <dbReference type="EMBL" id="KAF9953233.1"/>
    </source>
</evidence>
<dbReference type="InterPro" id="IPR000222">
    <property type="entry name" value="PP2C_BS"/>
</dbReference>
<comment type="cofactor">
    <cofactor evidence="1">
        <name>Mn(2+)</name>
        <dbReference type="ChEBI" id="CHEBI:29035"/>
    </cofactor>
</comment>
<evidence type="ECO:0000256" key="7">
    <source>
        <dbReference type="ARBA" id="ARBA00022912"/>
    </source>
</evidence>
<comment type="cofactor">
    <cofactor evidence="2">
        <name>Mg(2+)</name>
        <dbReference type="ChEBI" id="CHEBI:18420"/>
    </cofactor>
</comment>
<dbReference type="PROSITE" id="PS01032">
    <property type="entry name" value="PPM_1"/>
    <property type="match status" value="1"/>
</dbReference>
<keyword evidence="13" id="KW-1185">Reference proteome</keyword>
<evidence type="ECO:0000256" key="3">
    <source>
        <dbReference type="ARBA" id="ARBA00006702"/>
    </source>
</evidence>
<protein>
    <recommendedName>
        <fullName evidence="4">protein-serine/threonine phosphatase</fullName>
        <ecNumber evidence="4">3.1.3.16</ecNumber>
    </recommendedName>
</protein>
<comment type="catalytic activity">
    <reaction evidence="9">
        <text>O-phospho-L-threonyl-[protein] + H2O = L-threonyl-[protein] + phosphate</text>
        <dbReference type="Rhea" id="RHEA:47004"/>
        <dbReference type="Rhea" id="RHEA-COMP:11060"/>
        <dbReference type="Rhea" id="RHEA-COMP:11605"/>
        <dbReference type="ChEBI" id="CHEBI:15377"/>
        <dbReference type="ChEBI" id="CHEBI:30013"/>
        <dbReference type="ChEBI" id="CHEBI:43474"/>
        <dbReference type="ChEBI" id="CHEBI:61977"/>
        <dbReference type="EC" id="3.1.3.16"/>
    </reaction>
    <physiologicalReaction direction="left-to-right" evidence="9">
        <dbReference type="Rhea" id="RHEA:47005"/>
    </physiologicalReaction>
</comment>
<dbReference type="AlphaFoldDB" id="A0A9P6IY93"/>
<comment type="caution">
    <text evidence="12">The sequence shown here is derived from an EMBL/GenBank/DDBJ whole genome shotgun (WGS) entry which is preliminary data.</text>
</comment>
<dbReference type="GO" id="GO:0004722">
    <property type="term" value="F:protein serine/threonine phosphatase activity"/>
    <property type="evidence" value="ECO:0007669"/>
    <property type="project" value="UniProtKB-EC"/>
</dbReference>
<dbReference type="InterPro" id="IPR015655">
    <property type="entry name" value="PP2C"/>
</dbReference>
<keyword evidence="7 10" id="KW-0904">Protein phosphatase</keyword>
<dbReference type="PROSITE" id="PS51746">
    <property type="entry name" value="PPM_2"/>
    <property type="match status" value="1"/>
</dbReference>
<organism evidence="12 13">
    <name type="scientific">Modicella reniformis</name>
    <dbReference type="NCBI Taxonomy" id="1440133"/>
    <lineage>
        <taxon>Eukaryota</taxon>
        <taxon>Fungi</taxon>
        <taxon>Fungi incertae sedis</taxon>
        <taxon>Mucoromycota</taxon>
        <taxon>Mortierellomycotina</taxon>
        <taxon>Mortierellomycetes</taxon>
        <taxon>Mortierellales</taxon>
        <taxon>Mortierellaceae</taxon>
        <taxon>Modicella</taxon>
    </lineage>
</organism>
<evidence type="ECO:0000256" key="1">
    <source>
        <dbReference type="ARBA" id="ARBA00001936"/>
    </source>
</evidence>
<dbReference type="PANTHER" id="PTHR13832:SF565">
    <property type="entry name" value="AT28366P-RELATED"/>
    <property type="match status" value="1"/>
</dbReference>
<accession>A0A9P6IY93</accession>
<evidence type="ECO:0000256" key="8">
    <source>
        <dbReference type="ARBA" id="ARBA00023211"/>
    </source>
</evidence>
<proteinExistence type="inferred from homology"/>
<dbReference type="OrthoDB" id="10264738at2759"/>
<dbReference type="PANTHER" id="PTHR13832">
    <property type="entry name" value="PROTEIN PHOSPHATASE 2C"/>
    <property type="match status" value="1"/>
</dbReference>
<name>A0A9P6IY93_9FUNG</name>
<keyword evidence="8" id="KW-0464">Manganese</keyword>
<evidence type="ECO:0000256" key="9">
    <source>
        <dbReference type="ARBA" id="ARBA00048832"/>
    </source>
</evidence>
<reference evidence="12" key="1">
    <citation type="journal article" date="2020" name="Fungal Divers.">
        <title>Resolving the Mortierellaceae phylogeny through synthesis of multi-gene phylogenetics and phylogenomics.</title>
        <authorList>
            <person name="Vandepol N."/>
            <person name="Liber J."/>
            <person name="Desiro A."/>
            <person name="Na H."/>
            <person name="Kennedy M."/>
            <person name="Barry K."/>
            <person name="Grigoriev I.V."/>
            <person name="Miller A.N."/>
            <person name="O'Donnell K."/>
            <person name="Stajich J.E."/>
            <person name="Bonito G."/>
        </authorList>
    </citation>
    <scope>NUCLEOTIDE SEQUENCE</scope>
    <source>
        <strain evidence="12">MES-2147</strain>
    </source>
</reference>
<keyword evidence="5" id="KW-0479">Metal-binding</keyword>
<keyword evidence="6 10" id="KW-0378">Hydrolase</keyword>
<dbReference type="SMART" id="SM00332">
    <property type="entry name" value="PP2Cc"/>
    <property type="match status" value="1"/>
</dbReference>
<evidence type="ECO:0000256" key="4">
    <source>
        <dbReference type="ARBA" id="ARBA00013081"/>
    </source>
</evidence>
<dbReference type="GO" id="GO:0046872">
    <property type="term" value="F:metal ion binding"/>
    <property type="evidence" value="ECO:0007669"/>
    <property type="project" value="UniProtKB-KW"/>
</dbReference>
<dbReference type="SUPFAM" id="SSF81606">
    <property type="entry name" value="PP2C-like"/>
    <property type="match status" value="1"/>
</dbReference>